<accession>A0AA38WW77</accession>
<comment type="caution">
    <text evidence="2">The sequence shown here is derived from an EMBL/GenBank/DDBJ whole genome shotgun (WGS) entry which is preliminary data.</text>
</comment>
<dbReference type="AlphaFoldDB" id="A0AA38WW77"/>
<protein>
    <recommendedName>
        <fullName evidence="4">Major facilitator superfamily (MFS) profile domain-containing protein</fullName>
    </recommendedName>
</protein>
<evidence type="ECO:0000313" key="2">
    <source>
        <dbReference type="EMBL" id="KAJ9602278.1"/>
    </source>
</evidence>
<keyword evidence="1" id="KW-0812">Transmembrane</keyword>
<evidence type="ECO:0008006" key="4">
    <source>
        <dbReference type="Google" id="ProtNLM"/>
    </source>
</evidence>
<feature type="transmembrane region" description="Helical" evidence="1">
    <location>
        <begin position="42"/>
        <end position="64"/>
    </location>
</feature>
<organism evidence="2 3">
    <name type="scientific">Cladophialophora chaetospira</name>
    <dbReference type="NCBI Taxonomy" id="386627"/>
    <lineage>
        <taxon>Eukaryota</taxon>
        <taxon>Fungi</taxon>
        <taxon>Dikarya</taxon>
        <taxon>Ascomycota</taxon>
        <taxon>Pezizomycotina</taxon>
        <taxon>Eurotiomycetes</taxon>
        <taxon>Chaetothyriomycetidae</taxon>
        <taxon>Chaetothyriales</taxon>
        <taxon>Herpotrichiellaceae</taxon>
        <taxon>Cladophialophora</taxon>
    </lineage>
</organism>
<keyword evidence="1" id="KW-1133">Transmembrane helix</keyword>
<dbReference type="Proteomes" id="UP001172673">
    <property type="component" value="Unassembled WGS sequence"/>
</dbReference>
<proteinExistence type="predicted"/>
<keyword evidence="1" id="KW-0472">Membrane</keyword>
<evidence type="ECO:0000313" key="3">
    <source>
        <dbReference type="Proteomes" id="UP001172673"/>
    </source>
</evidence>
<name>A0AA38WW77_9EURO</name>
<keyword evidence="3" id="KW-1185">Reference proteome</keyword>
<dbReference type="EMBL" id="JAPDRK010000027">
    <property type="protein sequence ID" value="KAJ9602278.1"/>
    <property type="molecule type" value="Genomic_DNA"/>
</dbReference>
<sequence length="109" mass="11974">MASKAANQYGRQAADLSEHSQIAQIVRQDTVPWWLKRNLRSLYLTLAFGVLMSEITSGIDSSMLTGLQAVTQWNDYFDQPSGAILGLMTAAYSMGSFLSLPLINIIMDG</sequence>
<reference evidence="2" key="1">
    <citation type="submission" date="2022-10" db="EMBL/GenBank/DDBJ databases">
        <title>Culturing micro-colonial fungi from biological soil crusts in the Mojave desert and describing Neophaeococcomyces mojavensis, and introducing the new genera and species Taxawa tesnikishii.</title>
        <authorList>
            <person name="Kurbessoian T."/>
            <person name="Stajich J.E."/>
        </authorList>
    </citation>
    <scope>NUCLEOTIDE SEQUENCE</scope>
    <source>
        <strain evidence="2">TK_41</strain>
    </source>
</reference>
<gene>
    <name evidence="2" type="ORF">H2200_013133</name>
</gene>
<feature type="transmembrane region" description="Helical" evidence="1">
    <location>
        <begin position="84"/>
        <end position="107"/>
    </location>
</feature>
<evidence type="ECO:0000256" key="1">
    <source>
        <dbReference type="SAM" id="Phobius"/>
    </source>
</evidence>